<reference evidence="4 7" key="1">
    <citation type="journal article" date="2011" name="J. Bacteriol.">
        <title>Genome sequence of Halobiforma lacisalsi AJ5, an extremely halophilic archaeon which harbors a bop gene.</title>
        <authorList>
            <person name="Jiang X."/>
            <person name="Wang S."/>
            <person name="Cheng H."/>
            <person name="Huo Y."/>
            <person name="Zhang X."/>
            <person name="Zhu X."/>
            <person name="Han X."/>
            <person name="Ni P."/>
            <person name="Wu M."/>
        </authorList>
    </citation>
    <scope>NUCLEOTIDE SEQUENCE [LARGE SCALE GENOMIC DNA]</scope>
    <source>
        <strain evidence="4 7">AJ5</strain>
    </source>
</reference>
<dbReference type="KEGG" id="hlc:CHINAEXTREME05010"/>
<dbReference type="Gene3D" id="3.40.50.2300">
    <property type="match status" value="2"/>
</dbReference>
<dbReference type="eggNOG" id="arCOG01021">
    <property type="taxonomic scope" value="Archaea"/>
</dbReference>
<organism evidence="5 6">
    <name type="scientific">Natronobacterium lacisalsi AJ5</name>
    <dbReference type="NCBI Taxonomy" id="358396"/>
    <lineage>
        <taxon>Archaea</taxon>
        <taxon>Methanobacteriati</taxon>
        <taxon>Methanobacteriota</taxon>
        <taxon>Stenosarchaea group</taxon>
        <taxon>Halobacteria</taxon>
        <taxon>Halobacteriales</taxon>
        <taxon>Natrialbaceae</taxon>
        <taxon>Natronobacterium</taxon>
    </lineage>
</organism>
<dbReference type="InterPro" id="IPR051010">
    <property type="entry name" value="BCAA_transport"/>
</dbReference>
<keyword evidence="5" id="KW-0675">Receptor</keyword>
<accession>M0LNG5</accession>
<dbReference type="AlphaFoldDB" id="M0LNG5"/>
<dbReference type="STRING" id="358396.CHINAEXTREME_05010"/>
<dbReference type="InterPro" id="IPR028081">
    <property type="entry name" value="Leu-bd"/>
</dbReference>
<dbReference type="EMBL" id="CP019285">
    <property type="protein sequence ID" value="APW97167.1"/>
    <property type="molecule type" value="Genomic_DNA"/>
</dbReference>
<dbReference type="InterPro" id="IPR028082">
    <property type="entry name" value="Peripla_BP_I"/>
</dbReference>
<dbReference type="CDD" id="cd06346">
    <property type="entry name" value="PBP1_ABC_ligand_binding-like"/>
    <property type="match status" value="1"/>
</dbReference>
<gene>
    <name evidence="5" type="ORF">C445_08277</name>
    <name evidence="4" type="ORF">CHINAEXTREME_05010</name>
</gene>
<dbReference type="GeneID" id="30920460"/>
<name>M0LNG5_NATLA</name>
<dbReference type="PROSITE" id="PS51257">
    <property type="entry name" value="PROKAR_LIPOPROTEIN"/>
    <property type="match status" value="1"/>
</dbReference>
<proteinExistence type="predicted"/>
<feature type="compositionally biased region" description="Acidic residues" evidence="2">
    <location>
        <begin position="28"/>
        <end position="56"/>
    </location>
</feature>
<dbReference type="PANTHER" id="PTHR30483:SF6">
    <property type="entry name" value="PERIPLASMIC BINDING PROTEIN OF ABC TRANSPORTER FOR NATURAL AMINO ACIDS"/>
    <property type="match status" value="1"/>
</dbReference>
<dbReference type="Proteomes" id="UP000011555">
    <property type="component" value="Unassembled WGS sequence"/>
</dbReference>
<evidence type="ECO:0000313" key="7">
    <source>
        <dbReference type="Proteomes" id="UP000186547"/>
    </source>
</evidence>
<reference evidence="4" key="3">
    <citation type="submission" date="2017-01" db="EMBL/GenBank/DDBJ databases">
        <authorList>
            <person name="Mah S.A."/>
            <person name="Swanson W.J."/>
            <person name="Moy G.W."/>
            <person name="Vacquier V.D."/>
        </authorList>
    </citation>
    <scope>NUCLEOTIDE SEQUENCE</scope>
    <source>
        <strain evidence="4">AJ5</strain>
    </source>
</reference>
<evidence type="ECO:0000313" key="4">
    <source>
        <dbReference type="EMBL" id="APW97167.1"/>
    </source>
</evidence>
<sequence length="431" mass="45511">MPGNINRRTYVKGLGATGTAGLLAGCIGEEEDVIEESEDGDDEEEDAEATGTDPDEREVMLGILQPETGDLGELGTPIADAAELPALQLENEGSPVTVAVQREDTQTESEAGISRAEDLVAAGVPSFTGAAASDVTIPVAESVAIPEQVVMCSPASTSPLITDLDGDYVFRTAPSDALQGQVMAEVAFEERGWESAASFHLNDDYGQALSEVFVDSFEELGGEVTNEVAFEPEQPSYTSGLEDVLSDEPDVLIVIAFPVSGIQIFRDFYGEFSDELPIMVTDGLIEDGLPEDVDNPMDNVMGTAPAADGPEADAFAELYEEEYGSGPGVFNAHAYDASAVQILANLRAGENDGDAISSQMREVANPGGEVVGPSNFAEGVELAADGAEVEYQGASSTVDFDENGDMESVSYDIFEFGDFEIEAVERIEFEA</sequence>
<reference evidence="5 6" key="2">
    <citation type="journal article" date="2014" name="PLoS Genet.">
        <title>Phylogenetically driven sequencing of extremely halophilic archaea reveals strategies for static and dynamic osmo-response.</title>
        <authorList>
            <person name="Becker E.A."/>
            <person name="Seitzer P.M."/>
            <person name="Tritt A."/>
            <person name="Larsen D."/>
            <person name="Krusor M."/>
            <person name="Yao A.I."/>
            <person name="Wu D."/>
            <person name="Madern D."/>
            <person name="Eisen J.A."/>
            <person name="Darling A.E."/>
            <person name="Facciotti M.T."/>
        </authorList>
    </citation>
    <scope>NUCLEOTIDE SEQUENCE [LARGE SCALE GENOMIC DNA]</scope>
    <source>
        <strain evidence="5 6">AJ5</strain>
    </source>
</reference>
<evidence type="ECO:0000256" key="1">
    <source>
        <dbReference type="ARBA" id="ARBA00022729"/>
    </source>
</evidence>
<dbReference type="PANTHER" id="PTHR30483">
    <property type="entry name" value="LEUCINE-SPECIFIC-BINDING PROTEIN"/>
    <property type="match status" value="1"/>
</dbReference>
<evidence type="ECO:0000313" key="5">
    <source>
        <dbReference type="EMBL" id="EMA33999.1"/>
    </source>
</evidence>
<evidence type="ECO:0000313" key="6">
    <source>
        <dbReference type="Proteomes" id="UP000011555"/>
    </source>
</evidence>
<protein>
    <submittedName>
        <fullName evidence="4">ABC transporter substrate-binding protein</fullName>
    </submittedName>
    <submittedName>
        <fullName evidence="5">Extracellular ligand-binding receptor</fullName>
    </submittedName>
</protein>
<dbReference type="Proteomes" id="UP000186547">
    <property type="component" value="Chromosome"/>
</dbReference>
<dbReference type="RefSeq" id="WP_007141380.1">
    <property type="nucleotide sequence ID" value="NZ_AOLZ01000033.1"/>
</dbReference>
<evidence type="ECO:0000256" key="2">
    <source>
        <dbReference type="SAM" id="MobiDB-lite"/>
    </source>
</evidence>
<keyword evidence="6" id="KW-1185">Reference proteome</keyword>
<dbReference type="PATRIC" id="fig|358396.7.peg.1676"/>
<keyword evidence="1" id="KW-0732">Signal</keyword>
<evidence type="ECO:0000259" key="3">
    <source>
        <dbReference type="Pfam" id="PF13458"/>
    </source>
</evidence>
<feature type="domain" description="Leucine-binding protein" evidence="3">
    <location>
        <begin position="59"/>
        <end position="366"/>
    </location>
</feature>
<dbReference type="EMBL" id="AOLZ01000033">
    <property type="protein sequence ID" value="EMA33999.1"/>
    <property type="molecule type" value="Genomic_DNA"/>
</dbReference>
<feature type="region of interest" description="Disordered" evidence="2">
    <location>
        <begin position="27"/>
        <end position="58"/>
    </location>
</feature>
<dbReference type="Pfam" id="PF13458">
    <property type="entry name" value="Peripla_BP_6"/>
    <property type="match status" value="1"/>
</dbReference>
<dbReference type="SUPFAM" id="SSF53822">
    <property type="entry name" value="Periplasmic binding protein-like I"/>
    <property type="match status" value="1"/>
</dbReference>